<keyword evidence="4 7" id="KW-0597">Phosphoprotein</keyword>
<dbReference type="Gene3D" id="3.40.50.2300">
    <property type="match status" value="2"/>
</dbReference>
<evidence type="ECO:0000256" key="5">
    <source>
        <dbReference type="ARBA" id="ARBA00022679"/>
    </source>
</evidence>
<feature type="domain" description="Phytochrome chromophore attachment site" evidence="8">
    <location>
        <begin position="253"/>
        <end position="299"/>
    </location>
</feature>
<feature type="domain" description="PAC" evidence="11">
    <location>
        <begin position="522"/>
        <end position="573"/>
    </location>
</feature>
<dbReference type="Pfam" id="PF00512">
    <property type="entry name" value="HisKA"/>
    <property type="match status" value="1"/>
</dbReference>
<dbReference type="CDD" id="cd00130">
    <property type="entry name" value="PAS"/>
    <property type="match status" value="1"/>
</dbReference>
<dbReference type="Pfam" id="PF00072">
    <property type="entry name" value="Response_reg"/>
    <property type="match status" value="2"/>
</dbReference>
<evidence type="ECO:0000256" key="7">
    <source>
        <dbReference type="PROSITE-ProRule" id="PRU00169"/>
    </source>
</evidence>
<proteinExistence type="inferred from homology"/>
<dbReference type="SMART" id="SM00091">
    <property type="entry name" value="PAS"/>
    <property type="match status" value="2"/>
</dbReference>
<dbReference type="Pfam" id="PF01590">
    <property type="entry name" value="GAF"/>
    <property type="match status" value="1"/>
</dbReference>
<organism evidence="12 13">
    <name type="scientific">Actimicrobium antarcticum</name>
    <dbReference type="NCBI Taxonomy" id="1051899"/>
    <lineage>
        <taxon>Bacteria</taxon>
        <taxon>Pseudomonadati</taxon>
        <taxon>Pseudomonadota</taxon>
        <taxon>Betaproteobacteria</taxon>
        <taxon>Burkholderiales</taxon>
        <taxon>Oxalobacteraceae</taxon>
        <taxon>Actimicrobium</taxon>
    </lineage>
</organism>
<evidence type="ECO:0000256" key="2">
    <source>
        <dbReference type="ARBA" id="ARBA00006402"/>
    </source>
</evidence>
<dbReference type="InterPro" id="IPR000014">
    <property type="entry name" value="PAS"/>
</dbReference>
<feature type="domain" description="Response regulatory" evidence="10">
    <location>
        <begin position="5"/>
        <end position="126"/>
    </location>
</feature>
<dbReference type="InterPro" id="IPR035965">
    <property type="entry name" value="PAS-like_dom_sf"/>
</dbReference>
<dbReference type="SMART" id="SM00448">
    <property type="entry name" value="REC"/>
    <property type="match status" value="2"/>
</dbReference>
<dbReference type="InterPro" id="IPR036890">
    <property type="entry name" value="HATPase_C_sf"/>
</dbReference>
<accession>A0ABP7SSR3</accession>
<protein>
    <recommendedName>
        <fullName evidence="3">histidine kinase</fullName>
        <ecNumber evidence="3">2.7.13.3</ecNumber>
    </recommendedName>
</protein>
<dbReference type="SUPFAM" id="SSF55785">
    <property type="entry name" value="PYP-like sensor domain (PAS domain)"/>
    <property type="match status" value="2"/>
</dbReference>
<dbReference type="CDD" id="cd00075">
    <property type="entry name" value="HATPase"/>
    <property type="match status" value="1"/>
</dbReference>
<keyword evidence="5" id="KW-0808">Transferase</keyword>
<dbReference type="InterPro" id="IPR036097">
    <property type="entry name" value="HisK_dim/P_sf"/>
</dbReference>
<dbReference type="NCBIfam" id="TIGR00229">
    <property type="entry name" value="sensory_box"/>
    <property type="match status" value="1"/>
</dbReference>
<dbReference type="InterPro" id="IPR003594">
    <property type="entry name" value="HATPase_dom"/>
</dbReference>
<evidence type="ECO:0000259" key="8">
    <source>
        <dbReference type="PROSITE" id="PS50046"/>
    </source>
</evidence>
<reference evidence="13" key="1">
    <citation type="journal article" date="2019" name="Int. J. Syst. Evol. Microbiol.">
        <title>The Global Catalogue of Microorganisms (GCM) 10K type strain sequencing project: providing services to taxonomists for standard genome sequencing and annotation.</title>
        <authorList>
            <consortium name="The Broad Institute Genomics Platform"/>
            <consortium name="The Broad Institute Genome Sequencing Center for Infectious Disease"/>
            <person name="Wu L."/>
            <person name="Ma J."/>
        </authorList>
    </citation>
    <scope>NUCLEOTIDE SEQUENCE [LARGE SCALE GENOMIC DNA]</scope>
    <source>
        <strain evidence="13">JCM 16673</strain>
    </source>
</reference>
<feature type="modified residue" description="4-aspartylphosphate" evidence="7">
    <location>
        <position position="59"/>
    </location>
</feature>
<evidence type="ECO:0000313" key="12">
    <source>
        <dbReference type="EMBL" id="GAA4015742.1"/>
    </source>
</evidence>
<sequence>MQSWCVAIIDESPDNRADIRSMLLNGCDKRLTFLEAGTAEAGIQMVLGATSLPDCIVLDYDLPEMEAPELLAALAGPDGMPVCPVVVVTGSASPQEGRRVLRAGAQDYIGKDWTTGPALVRALENACESWAMARELHQRKTALQLLNDRETFRSLFLDSTRELGEEQALKRVAARLLGQYLKANRVLYGEADETGTVVVGPSYVSGVQQMAGIYNLHDYGPTLLRRLMSGESIVVSDVQTDSTRSDREKSAYAKLEIVAYLIAPILKNGQLVGVLAIHQTSPRDWSADDISIVREIAQRTWAAVEHARAESSLLAKELQLSQMMEIMPSFSAVLTGPDFVVQLANQSFFDLVGRGSEIIGKPVLEALDEIADQPFPALLEQVYRTGTAFEAKAMIARLARGPGKSLIDIFVDFSFLPLYESDGRISGIFVHGLDRTAEVSANLAVAQGTRELRSVTENTPDLLARYDREFRHVFVNSIVEKITGCPVSGIIGKTNRELDMPRDVCDELEKAIRHVFDHQQHRSLDFSLPTLQGPRHFSCRLVPEFNELRQVASVLSVTHDITERRAYEQQLLEQDLRKNEFLATLAHELRNPLAPIRTGLQLLKRSPQTDAAAHTLPVMERQVGHLVRLIDDLLDISRISSGKIVLKCERVAFQEVAVAAVEASQPFIDAAGHALEIVWPDQPLWLDADPTRLMQIFSNLLTNAAKYSYPGGRITFAAQRDGEHVLISVQDTGMGIPADMLGTVFDVFTQVNRTLDRSQGGLGIGLSLVRTLVQMHGGSVQAASGGIDLGSEFTVILPLASAPAEPQSSVAPVLTTIIASRRILVVDDNVDAAETMVMLLELYGYDTCAAFSGEDCLEKVLWFHPDIVFLDIGLPGMNGHEVAQKLLAHPVTAATKLIALTGWGTEEDVRKSTRAGFHAHLTKPVDPEVVEALLATLLPA</sequence>
<dbReference type="CDD" id="cd17580">
    <property type="entry name" value="REC_2_DhkD-like"/>
    <property type="match status" value="1"/>
</dbReference>
<dbReference type="SUPFAM" id="SSF47384">
    <property type="entry name" value="Homodimeric domain of signal transducing histidine kinase"/>
    <property type="match status" value="1"/>
</dbReference>
<dbReference type="Gene3D" id="1.10.287.130">
    <property type="match status" value="1"/>
</dbReference>
<keyword evidence="13" id="KW-1185">Reference proteome</keyword>
<comment type="catalytic activity">
    <reaction evidence="1">
        <text>ATP + protein L-histidine = ADP + protein N-phospho-L-histidine.</text>
        <dbReference type="EC" id="2.7.13.3"/>
    </reaction>
</comment>
<dbReference type="InterPro" id="IPR001789">
    <property type="entry name" value="Sig_transdc_resp-reg_receiver"/>
</dbReference>
<dbReference type="PROSITE" id="PS50110">
    <property type="entry name" value="RESPONSE_REGULATORY"/>
    <property type="match status" value="2"/>
</dbReference>
<gene>
    <name evidence="12" type="ORF">GCM10022212_08300</name>
</gene>
<dbReference type="InterPro" id="IPR011006">
    <property type="entry name" value="CheY-like_superfamily"/>
</dbReference>
<evidence type="ECO:0000313" key="13">
    <source>
        <dbReference type="Proteomes" id="UP001501353"/>
    </source>
</evidence>
<feature type="domain" description="Histidine kinase" evidence="9">
    <location>
        <begin position="584"/>
        <end position="801"/>
    </location>
</feature>
<dbReference type="InterPro" id="IPR013656">
    <property type="entry name" value="PAS_4"/>
</dbReference>
<evidence type="ECO:0000256" key="3">
    <source>
        <dbReference type="ARBA" id="ARBA00012438"/>
    </source>
</evidence>
<comment type="similarity">
    <text evidence="2">In the N-terminal section; belongs to the phytochrome family.</text>
</comment>
<dbReference type="SMART" id="SM00388">
    <property type="entry name" value="HisKA"/>
    <property type="match status" value="1"/>
</dbReference>
<dbReference type="PRINTS" id="PR00344">
    <property type="entry name" value="BCTRLSENSOR"/>
</dbReference>
<dbReference type="Proteomes" id="UP001501353">
    <property type="component" value="Unassembled WGS sequence"/>
</dbReference>
<evidence type="ECO:0000259" key="11">
    <source>
        <dbReference type="PROSITE" id="PS50113"/>
    </source>
</evidence>
<feature type="modified residue" description="4-aspartylphosphate" evidence="7">
    <location>
        <position position="871"/>
    </location>
</feature>
<dbReference type="SMART" id="SM00065">
    <property type="entry name" value="GAF"/>
    <property type="match status" value="1"/>
</dbReference>
<dbReference type="SUPFAM" id="SSF55874">
    <property type="entry name" value="ATPase domain of HSP90 chaperone/DNA topoisomerase II/histidine kinase"/>
    <property type="match status" value="1"/>
</dbReference>
<dbReference type="PROSITE" id="PS50046">
    <property type="entry name" value="PHYTOCHROME_2"/>
    <property type="match status" value="1"/>
</dbReference>
<dbReference type="EMBL" id="BAAAZE010000005">
    <property type="protein sequence ID" value="GAA4015742.1"/>
    <property type="molecule type" value="Genomic_DNA"/>
</dbReference>
<dbReference type="InterPro" id="IPR016132">
    <property type="entry name" value="Phyto_chromo_attachment"/>
</dbReference>
<dbReference type="PANTHER" id="PTHR43547">
    <property type="entry name" value="TWO-COMPONENT HISTIDINE KINASE"/>
    <property type="match status" value="1"/>
</dbReference>
<dbReference type="InterPro" id="IPR003661">
    <property type="entry name" value="HisK_dim/P_dom"/>
</dbReference>
<evidence type="ECO:0000256" key="1">
    <source>
        <dbReference type="ARBA" id="ARBA00000085"/>
    </source>
</evidence>
<dbReference type="InterPro" id="IPR004358">
    <property type="entry name" value="Sig_transdc_His_kin-like_C"/>
</dbReference>
<feature type="domain" description="Response regulatory" evidence="10">
    <location>
        <begin position="822"/>
        <end position="938"/>
    </location>
</feature>
<evidence type="ECO:0000256" key="6">
    <source>
        <dbReference type="ARBA" id="ARBA00022777"/>
    </source>
</evidence>
<dbReference type="CDD" id="cd00156">
    <property type="entry name" value="REC"/>
    <property type="match status" value="1"/>
</dbReference>
<dbReference type="InterPro" id="IPR000700">
    <property type="entry name" value="PAS-assoc_C"/>
</dbReference>
<evidence type="ECO:0000259" key="9">
    <source>
        <dbReference type="PROSITE" id="PS50109"/>
    </source>
</evidence>
<evidence type="ECO:0000256" key="4">
    <source>
        <dbReference type="ARBA" id="ARBA00022553"/>
    </source>
</evidence>
<dbReference type="SUPFAM" id="SSF55781">
    <property type="entry name" value="GAF domain-like"/>
    <property type="match status" value="1"/>
</dbReference>
<dbReference type="SUPFAM" id="SSF52172">
    <property type="entry name" value="CheY-like"/>
    <property type="match status" value="2"/>
</dbReference>
<dbReference type="InterPro" id="IPR029016">
    <property type="entry name" value="GAF-like_dom_sf"/>
</dbReference>
<dbReference type="CDD" id="cd00082">
    <property type="entry name" value="HisKA"/>
    <property type="match status" value="1"/>
</dbReference>
<dbReference type="Gene3D" id="3.30.450.40">
    <property type="match status" value="1"/>
</dbReference>
<dbReference type="Gene3D" id="3.30.450.20">
    <property type="entry name" value="PAS domain"/>
    <property type="match status" value="2"/>
</dbReference>
<evidence type="ECO:0000259" key="10">
    <source>
        <dbReference type="PROSITE" id="PS50110"/>
    </source>
</evidence>
<dbReference type="PANTHER" id="PTHR43547:SF2">
    <property type="entry name" value="HYBRID SIGNAL TRANSDUCTION HISTIDINE KINASE C"/>
    <property type="match status" value="1"/>
</dbReference>
<dbReference type="PROSITE" id="PS50113">
    <property type="entry name" value="PAC"/>
    <property type="match status" value="1"/>
</dbReference>
<dbReference type="InterPro" id="IPR003018">
    <property type="entry name" value="GAF"/>
</dbReference>
<dbReference type="Pfam" id="PF08448">
    <property type="entry name" value="PAS_4"/>
    <property type="match status" value="2"/>
</dbReference>
<dbReference type="PROSITE" id="PS50109">
    <property type="entry name" value="HIS_KIN"/>
    <property type="match status" value="1"/>
</dbReference>
<dbReference type="InterPro" id="IPR005467">
    <property type="entry name" value="His_kinase_dom"/>
</dbReference>
<comment type="caution">
    <text evidence="12">The sequence shown here is derived from an EMBL/GenBank/DDBJ whole genome shotgun (WGS) entry which is preliminary data.</text>
</comment>
<dbReference type="Pfam" id="PF02518">
    <property type="entry name" value="HATPase_c"/>
    <property type="match status" value="1"/>
</dbReference>
<name>A0ABP7SSR3_9BURK</name>
<dbReference type="EC" id="2.7.13.3" evidence="3"/>
<dbReference type="SMART" id="SM00387">
    <property type="entry name" value="HATPase_c"/>
    <property type="match status" value="1"/>
</dbReference>
<keyword evidence="6" id="KW-0418">Kinase</keyword>
<dbReference type="Gene3D" id="3.30.565.10">
    <property type="entry name" value="Histidine kinase-like ATPase, C-terminal domain"/>
    <property type="match status" value="1"/>
</dbReference>